<keyword evidence="1" id="KW-1015">Disulfide bond</keyword>
<dbReference type="AlphaFoldDB" id="A0A3Q2XGB6"/>
<evidence type="ECO:0000313" key="4">
    <source>
        <dbReference type="Ensembl" id="ENSHCOP00000003450.1"/>
    </source>
</evidence>
<keyword evidence="2" id="KW-0732">Signal</keyword>
<dbReference type="Pfam" id="PF00059">
    <property type="entry name" value="Lectin_C"/>
    <property type="match status" value="1"/>
</dbReference>
<dbReference type="PRINTS" id="PR01504">
    <property type="entry name" value="PNCREATITSAP"/>
</dbReference>
<dbReference type="InterPro" id="IPR016187">
    <property type="entry name" value="CTDL_fold"/>
</dbReference>
<organism evidence="4 5">
    <name type="scientific">Hippocampus comes</name>
    <name type="common">Tiger tail seahorse</name>
    <dbReference type="NCBI Taxonomy" id="109280"/>
    <lineage>
        <taxon>Eukaryota</taxon>
        <taxon>Metazoa</taxon>
        <taxon>Chordata</taxon>
        <taxon>Craniata</taxon>
        <taxon>Vertebrata</taxon>
        <taxon>Euteleostomi</taxon>
        <taxon>Actinopterygii</taxon>
        <taxon>Neopterygii</taxon>
        <taxon>Teleostei</taxon>
        <taxon>Neoteleostei</taxon>
        <taxon>Acanthomorphata</taxon>
        <taxon>Syngnathiaria</taxon>
        <taxon>Syngnathiformes</taxon>
        <taxon>Syngnathoidei</taxon>
        <taxon>Syngnathidae</taxon>
        <taxon>Hippocampus</taxon>
    </lineage>
</organism>
<dbReference type="OMA" id="NCVETND"/>
<dbReference type="PANTHER" id="PTHR22803">
    <property type="entry name" value="MANNOSE, PHOSPHOLIPASE, LECTIN RECEPTOR RELATED"/>
    <property type="match status" value="1"/>
</dbReference>
<proteinExistence type="predicted"/>
<dbReference type="InterPro" id="IPR018378">
    <property type="entry name" value="C-type_lectin_CS"/>
</dbReference>
<dbReference type="InterPro" id="IPR050111">
    <property type="entry name" value="C-type_lectin/snaclec_domain"/>
</dbReference>
<dbReference type="GeneTree" id="ENSGT01150000286973"/>
<feature type="chain" id="PRO_5018544398" evidence="2">
    <location>
        <begin position="20"/>
        <end position="162"/>
    </location>
</feature>
<accession>A0A3Q2XGB6</accession>
<reference evidence="4" key="1">
    <citation type="submission" date="2025-08" db="UniProtKB">
        <authorList>
            <consortium name="Ensembl"/>
        </authorList>
    </citation>
    <scope>IDENTIFICATION</scope>
</reference>
<evidence type="ECO:0000313" key="5">
    <source>
        <dbReference type="Proteomes" id="UP000264820"/>
    </source>
</evidence>
<dbReference type="InterPro" id="IPR016186">
    <property type="entry name" value="C-type_lectin-like/link_sf"/>
</dbReference>
<evidence type="ECO:0000256" key="1">
    <source>
        <dbReference type="ARBA" id="ARBA00023157"/>
    </source>
</evidence>
<evidence type="ECO:0000259" key="3">
    <source>
        <dbReference type="PROSITE" id="PS50041"/>
    </source>
</evidence>
<feature type="domain" description="C-type lectin" evidence="3">
    <location>
        <begin position="37"/>
        <end position="154"/>
    </location>
</feature>
<dbReference type="SMART" id="SM00034">
    <property type="entry name" value="CLECT"/>
    <property type="match status" value="1"/>
</dbReference>
<protein>
    <submittedName>
        <fullName evidence="4">Galactose-specific lectin nattectin-like</fullName>
    </submittedName>
</protein>
<dbReference type="PROSITE" id="PS50041">
    <property type="entry name" value="C_TYPE_LECTIN_2"/>
    <property type="match status" value="1"/>
</dbReference>
<evidence type="ECO:0000256" key="2">
    <source>
        <dbReference type="SAM" id="SignalP"/>
    </source>
</evidence>
<dbReference type="SUPFAM" id="SSF56436">
    <property type="entry name" value="C-type lectin-like"/>
    <property type="match status" value="1"/>
</dbReference>
<dbReference type="Gene3D" id="3.10.100.10">
    <property type="entry name" value="Mannose-Binding Protein A, subunit A"/>
    <property type="match status" value="1"/>
</dbReference>
<keyword evidence="5" id="KW-1185">Reference proteome</keyword>
<dbReference type="PROSITE" id="PS00615">
    <property type="entry name" value="C_TYPE_LECTIN_1"/>
    <property type="match status" value="1"/>
</dbReference>
<dbReference type="Proteomes" id="UP000264820">
    <property type="component" value="Unplaced"/>
</dbReference>
<dbReference type="CDD" id="cd00037">
    <property type="entry name" value="CLECT"/>
    <property type="match status" value="1"/>
</dbReference>
<dbReference type="InterPro" id="IPR001304">
    <property type="entry name" value="C-type_lectin-like"/>
</dbReference>
<dbReference type="Ensembl" id="ENSHCOT00000008722.1">
    <property type="protein sequence ID" value="ENSHCOP00000003450.1"/>
    <property type="gene ID" value="ENSHCOG00000004779.1"/>
</dbReference>
<sequence>MARLHLLVVLCVIVALSQARFSNKIEDHNCPEGWTQLDKYCYIFEHEPRTFSDAERVCTILGGNLASINSRLENAVVVELIREGAGSVVDTWIGLHDAILEDNFIWTDGETFKFSNFGAGQPDNTGGNEDCVEIRGDSLWDDDECTDLNPFVCIRPVEEKDH</sequence>
<feature type="signal peptide" evidence="2">
    <location>
        <begin position="1"/>
        <end position="19"/>
    </location>
</feature>
<name>A0A3Q2XGB6_HIPCM</name>
<reference evidence="4" key="2">
    <citation type="submission" date="2025-09" db="UniProtKB">
        <authorList>
            <consortium name="Ensembl"/>
        </authorList>
    </citation>
    <scope>IDENTIFICATION</scope>
</reference>